<dbReference type="RefSeq" id="WP_085257042.1">
    <property type="nucleotide sequence ID" value="NZ_AP022573.1"/>
</dbReference>
<dbReference type="Proteomes" id="UP000193387">
    <property type="component" value="Unassembled WGS sequence"/>
</dbReference>
<sequence length="147" mass="16062">MELAGLTHEHSARSGVARRANAGCERPALGPHPVIVRPEPGHTASPADLSSDDAAAADAADRLQADYFLRLLAQNRRLIDHRIDEYRKAIAAADIKGDAEGARTFRRLALGEERDRQTVDGLIDRLRRRFPRGDGGPLARRAVSAVR</sequence>
<proteinExistence type="predicted"/>
<comment type="caution">
    <text evidence="2">The sequence shown here is derived from an EMBL/GenBank/DDBJ whole genome shotgun (WGS) entry which is preliminary data.</text>
</comment>
<feature type="compositionally biased region" description="Low complexity" evidence="1">
    <location>
        <begin position="44"/>
        <end position="53"/>
    </location>
</feature>
<dbReference type="EMBL" id="LQPR01000045">
    <property type="protein sequence ID" value="ORW69584.1"/>
    <property type="molecule type" value="Genomic_DNA"/>
</dbReference>
<dbReference type="AlphaFoldDB" id="A0AAJ3NN75"/>
<feature type="region of interest" description="Disordered" evidence="1">
    <location>
        <begin position="1"/>
        <end position="53"/>
    </location>
</feature>
<name>A0AAJ3NN75_9MYCO</name>
<protein>
    <submittedName>
        <fullName evidence="2">Uncharacterized protein</fullName>
    </submittedName>
</protein>
<evidence type="ECO:0000313" key="2">
    <source>
        <dbReference type="EMBL" id="ORW69584.1"/>
    </source>
</evidence>
<gene>
    <name evidence="2" type="ORF">AWC23_01475</name>
</gene>
<accession>A0AAJ3NN75</accession>
<evidence type="ECO:0000313" key="3">
    <source>
        <dbReference type="Proteomes" id="UP000193387"/>
    </source>
</evidence>
<keyword evidence="3" id="KW-1185">Reference proteome</keyword>
<evidence type="ECO:0000256" key="1">
    <source>
        <dbReference type="SAM" id="MobiDB-lite"/>
    </source>
</evidence>
<reference evidence="2 3" key="1">
    <citation type="submission" date="2016-01" db="EMBL/GenBank/DDBJ databases">
        <title>The new phylogeny of the genus Mycobacterium.</title>
        <authorList>
            <person name="Tarcisio F."/>
            <person name="Conor M."/>
            <person name="Antonella G."/>
            <person name="Elisabetta G."/>
            <person name="Giulia F.S."/>
            <person name="Sara T."/>
            <person name="Anna F."/>
            <person name="Clotilde B."/>
            <person name="Roberto B."/>
            <person name="Veronica D.S."/>
            <person name="Fabio R."/>
            <person name="Monica P."/>
            <person name="Olivier J."/>
            <person name="Enrico T."/>
            <person name="Nicola S."/>
        </authorList>
    </citation>
    <scope>NUCLEOTIDE SEQUENCE [LARGE SCALE GENOMIC DNA]</scope>
    <source>
        <strain evidence="2 3">DSM 44616</strain>
    </source>
</reference>
<organism evidence="2 3">
    <name type="scientific">Mycobacterium saskatchewanense</name>
    <dbReference type="NCBI Taxonomy" id="220927"/>
    <lineage>
        <taxon>Bacteria</taxon>
        <taxon>Bacillati</taxon>
        <taxon>Actinomycetota</taxon>
        <taxon>Actinomycetes</taxon>
        <taxon>Mycobacteriales</taxon>
        <taxon>Mycobacteriaceae</taxon>
        <taxon>Mycobacterium</taxon>
        <taxon>Mycobacterium simiae complex</taxon>
    </lineage>
</organism>